<gene>
    <name evidence="2" type="ORF">BHF68_04480</name>
</gene>
<feature type="transmembrane region" description="Helical" evidence="1">
    <location>
        <begin position="31"/>
        <end position="49"/>
    </location>
</feature>
<name>A0A1E5G329_9FIRM</name>
<keyword evidence="1" id="KW-0472">Membrane</keyword>
<organism evidence="2 3">
    <name type="scientific">Desulfuribacillus alkaliarsenatis</name>
    <dbReference type="NCBI Taxonomy" id="766136"/>
    <lineage>
        <taxon>Bacteria</taxon>
        <taxon>Bacillati</taxon>
        <taxon>Bacillota</taxon>
        <taxon>Desulfuribacillia</taxon>
        <taxon>Desulfuribacillales</taxon>
        <taxon>Desulfuribacillaceae</taxon>
        <taxon>Desulfuribacillus</taxon>
    </lineage>
</organism>
<accession>A0A1E5G329</accession>
<comment type="caution">
    <text evidence="2">The sequence shown here is derived from an EMBL/GenBank/DDBJ whole genome shotgun (WGS) entry which is preliminary data.</text>
</comment>
<feature type="transmembrane region" description="Helical" evidence="1">
    <location>
        <begin position="156"/>
        <end position="175"/>
    </location>
</feature>
<protein>
    <submittedName>
        <fullName evidence="2">Energy-coupled thiamine transporter ThiT</fullName>
    </submittedName>
</protein>
<dbReference type="AlphaFoldDB" id="A0A1E5G329"/>
<dbReference type="OrthoDB" id="9795813at2"/>
<evidence type="ECO:0000313" key="3">
    <source>
        <dbReference type="Proteomes" id="UP000094296"/>
    </source>
</evidence>
<evidence type="ECO:0000313" key="2">
    <source>
        <dbReference type="EMBL" id="OEF97468.1"/>
    </source>
</evidence>
<dbReference type="Gene3D" id="1.10.1760.20">
    <property type="match status" value="1"/>
</dbReference>
<keyword evidence="1" id="KW-0812">Transmembrane</keyword>
<proteinExistence type="predicted"/>
<dbReference type="GO" id="GO:0005886">
    <property type="term" value="C:plasma membrane"/>
    <property type="evidence" value="ECO:0007669"/>
    <property type="project" value="InterPro"/>
</dbReference>
<dbReference type="NCBIfam" id="TIGR02357">
    <property type="entry name" value="ECF_ThiT_YuaJ"/>
    <property type="match status" value="1"/>
</dbReference>
<keyword evidence="1" id="KW-1133">Transmembrane helix</keyword>
<dbReference type="InterPro" id="IPR012651">
    <property type="entry name" value="Thia_Transptr_ThiT"/>
</dbReference>
<feature type="transmembrane region" description="Helical" evidence="1">
    <location>
        <begin position="111"/>
        <end position="136"/>
    </location>
</feature>
<keyword evidence="3" id="KW-1185">Reference proteome</keyword>
<dbReference type="STRING" id="766136.BHF68_04480"/>
<dbReference type="GO" id="GO:0015234">
    <property type="term" value="F:thiamine transmembrane transporter activity"/>
    <property type="evidence" value="ECO:0007669"/>
    <property type="project" value="InterPro"/>
</dbReference>
<dbReference type="Pfam" id="PF09515">
    <property type="entry name" value="Thia_YuaJ"/>
    <property type="match status" value="1"/>
</dbReference>
<feature type="transmembrane region" description="Helical" evidence="1">
    <location>
        <begin position="54"/>
        <end position="75"/>
    </location>
</feature>
<sequence>MNRERLIIMLEIAILAALSVVLGYVKFGALWAMGGSISLIMVPIFIMAFRRGLFVGLITGFIVGVINLLTGGYVVHPVQLVLDYPVAFTVLGFAGIMAVRNNSEKILTTRNIILGVILGASLRFISHFISGIVWFGQWAPDGWPVALYSFVYNISYLAPESLITVAVIILINRNYPQFFQVSKK</sequence>
<feature type="transmembrane region" description="Helical" evidence="1">
    <location>
        <begin position="81"/>
        <end position="99"/>
    </location>
</feature>
<dbReference type="RefSeq" id="WP_069642866.1">
    <property type="nucleotide sequence ID" value="NZ_MIJE01000011.1"/>
</dbReference>
<dbReference type="EMBL" id="MIJE01000011">
    <property type="protein sequence ID" value="OEF97468.1"/>
    <property type="molecule type" value="Genomic_DNA"/>
</dbReference>
<dbReference type="Proteomes" id="UP000094296">
    <property type="component" value="Unassembled WGS sequence"/>
</dbReference>
<evidence type="ECO:0000256" key="1">
    <source>
        <dbReference type="SAM" id="Phobius"/>
    </source>
</evidence>
<feature type="transmembrane region" description="Helical" evidence="1">
    <location>
        <begin position="7"/>
        <end position="25"/>
    </location>
</feature>
<reference evidence="2 3" key="1">
    <citation type="submission" date="2016-09" db="EMBL/GenBank/DDBJ databases">
        <title>Draft genome sequence for the type strain of Desulfuribacillus alkaliarsenatis AHT28, an obligately anaerobic, sulfidogenic bacterium isolated from Russian soda lake sediments.</title>
        <authorList>
            <person name="Abin C.A."/>
            <person name="Hollibaugh J.T."/>
        </authorList>
    </citation>
    <scope>NUCLEOTIDE SEQUENCE [LARGE SCALE GENOMIC DNA]</scope>
    <source>
        <strain evidence="2 3">AHT28</strain>
    </source>
</reference>